<comment type="caution">
    <text evidence="6">The sequence shown here is derived from an EMBL/GenBank/DDBJ whole genome shotgun (WGS) entry which is preliminary data.</text>
</comment>
<evidence type="ECO:0000256" key="2">
    <source>
        <dbReference type="ARBA" id="ARBA00022801"/>
    </source>
</evidence>
<keyword evidence="3" id="KW-0788">Thiol protease</keyword>
<evidence type="ECO:0000259" key="5">
    <source>
        <dbReference type="SMART" id="SM00720"/>
    </source>
</evidence>
<dbReference type="PANTHER" id="PTHR46143">
    <property type="entry name" value="CALPAIN-7"/>
    <property type="match status" value="1"/>
</dbReference>
<protein>
    <recommendedName>
        <fullName evidence="5">Peptidase C2 calpain domain-containing protein</fullName>
    </recommendedName>
</protein>
<dbReference type="GO" id="GO:0006508">
    <property type="term" value="P:proteolysis"/>
    <property type="evidence" value="ECO:0007669"/>
    <property type="project" value="UniProtKB-KW"/>
</dbReference>
<dbReference type="PANTHER" id="PTHR46143:SF1">
    <property type="entry name" value="CALPAIN-7"/>
    <property type="match status" value="1"/>
</dbReference>
<proteinExistence type="predicted"/>
<dbReference type="GO" id="GO:0004197">
    <property type="term" value="F:cysteine-type endopeptidase activity"/>
    <property type="evidence" value="ECO:0007669"/>
    <property type="project" value="TreeGrafter"/>
</dbReference>
<gene>
    <name evidence="6" type="ORF">JZ751_009641</name>
</gene>
<dbReference type="Gene3D" id="2.60.120.380">
    <property type="match status" value="1"/>
</dbReference>
<evidence type="ECO:0000256" key="4">
    <source>
        <dbReference type="SAM" id="MobiDB-lite"/>
    </source>
</evidence>
<sequence length="254" mass="26666">MSASPAFIKPSNPHPPLPNGAASTMIRNDSGKRLRMLLLSQYSVGFEVLTVSTVGDPGPNSFQRKSSGDYRVLGAGVSRAGCGFCYLEVDHVPAGIYNVIPTTFLPKQEGPFFLDFSSTTPLRVSQLQQVIGSTLLVWCVPAFHLAGPSSSDTGGPLGPEANPAIGPAWWGGRGLSAFVWGGKQGLQSEIGVRISGTKGAACTPGKGIHTLCRESALCDLYNNDKVPVKVRGRTAMTRVIDLGLISNTHNASGG</sequence>
<evidence type="ECO:0000256" key="1">
    <source>
        <dbReference type="ARBA" id="ARBA00022670"/>
    </source>
</evidence>
<dbReference type="InterPro" id="IPR022683">
    <property type="entry name" value="Calpain_III"/>
</dbReference>
<dbReference type="InterPro" id="IPR051297">
    <property type="entry name" value="PalB/RIM13"/>
</dbReference>
<feature type="region of interest" description="Disordered" evidence="4">
    <location>
        <begin position="1"/>
        <end position="23"/>
    </location>
</feature>
<dbReference type="SMART" id="SM00720">
    <property type="entry name" value="calpain_III"/>
    <property type="match status" value="1"/>
</dbReference>
<evidence type="ECO:0000313" key="7">
    <source>
        <dbReference type="Proteomes" id="UP000824540"/>
    </source>
</evidence>
<keyword evidence="1" id="KW-0645">Protease</keyword>
<evidence type="ECO:0000313" key="6">
    <source>
        <dbReference type="EMBL" id="KAG9345100.1"/>
    </source>
</evidence>
<dbReference type="EMBL" id="JAFBMS010000018">
    <property type="protein sequence ID" value="KAG9345100.1"/>
    <property type="molecule type" value="Genomic_DNA"/>
</dbReference>
<name>A0A8T2P069_9TELE</name>
<keyword evidence="7" id="KW-1185">Reference proteome</keyword>
<evidence type="ECO:0000256" key="3">
    <source>
        <dbReference type="ARBA" id="ARBA00022807"/>
    </source>
</evidence>
<keyword evidence="2" id="KW-0378">Hydrolase</keyword>
<dbReference type="AlphaFoldDB" id="A0A8T2P069"/>
<feature type="domain" description="Peptidase C2 calpain" evidence="5">
    <location>
        <begin position="12"/>
        <end position="125"/>
    </location>
</feature>
<dbReference type="Proteomes" id="UP000824540">
    <property type="component" value="Unassembled WGS sequence"/>
</dbReference>
<organism evidence="6 7">
    <name type="scientific">Albula glossodonta</name>
    <name type="common">roundjaw bonefish</name>
    <dbReference type="NCBI Taxonomy" id="121402"/>
    <lineage>
        <taxon>Eukaryota</taxon>
        <taxon>Metazoa</taxon>
        <taxon>Chordata</taxon>
        <taxon>Craniata</taxon>
        <taxon>Vertebrata</taxon>
        <taxon>Euteleostomi</taxon>
        <taxon>Actinopterygii</taxon>
        <taxon>Neopterygii</taxon>
        <taxon>Teleostei</taxon>
        <taxon>Albuliformes</taxon>
        <taxon>Albulidae</taxon>
        <taxon>Albula</taxon>
    </lineage>
</organism>
<dbReference type="InterPro" id="IPR036213">
    <property type="entry name" value="Calpain_III_sf"/>
</dbReference>
<dbReference type="OrthoDB" id="167576at2759"/>
<accession>A0A8T2P069</accession>
<dbReference type="SUPFAM" id="SSF49758">
    <property type="entry name" value="Calpain large subunit, middle domain (domain III)"/>
    <property type="match status" value="1"/>
</dbReference>
<reference evidence="6" key="1">
    <citation type="thesis" date="2021" institute="BYU ScholarsArchive" country="Provo, UT, USA">
        <title>Applications of and Algorithms for Genome Assembly and Genomic Analyses with an Emphasis on Marine Teleosts.</title>
        <authorList>
            <person name="Pickett B.D."/>
        </authorList>
    </citation>
    <scope>NUCLEOTIDE SEQUENCE</scope>
    <source>
        <strain evidence="6">HI-2016</strain>
    </source>
</reference>